<evidence type="ECO:0000313" key="1">
    <source>
        <dbReference type="EMBL" id="TQV95473.1"/>
    </source>
</evidence>
<gene>
    <name evidence="1" type="ORF">IF1G_05302</name>
</gene>
<reference evidence="1 2" key="1">
    <citation type="journal article" date="2019" name="Appl. Microbiol. Biotechnol.">
        <title>Genome sequence of Isaria javanica and comparative genome analysis insights into family S53 peptidase evolution in fungal entomopathogens.</title>
        <authorList>
            <person name="Lin R."/>
            <person name="Zhang X."/>
            <person name="Xin B."/>
            <person name="Zou M."/>
            <person name="Gao Y."/>
            <person name="Qin F."/>
            <person name="Hu Q."/>
            <person name="Xie B."/>
            <person name="Cheng X."/>
        </authorList>
    </citation>
    <scope>NUCLEOTIDE SEQUENCE [LARGE SCALE GENOMIC DNA]</scope>
    <source>
        <strain evidence="1 2">IJ1G</strain>
    </source>
</reference>
<protein>
    <submittedName>
        <fullName evidence="1">Uncharacterized protein</fullName>
    </submittedName>
</protein>
<accession>A0A545V1A8</accession>
<proteinExistence type="predicted"/>
<keyword evidence="2" id="KW-1185">Reference proteome</keyword>
<organism evidence="1 2">
    <name type="scientific">Cordyceps javanica</name>
    <dbReference type="NCBI Taxonomy" id="43265"/>
    <lineage>
        <taxon>Eukaryota</taxon>
        <taxon>Fungi</taxon>
        <taxon>Dikarya</taxon>
        <taxon>Ascomycota</taxon>
        <taxon>Pezizomycotina</taxon>
        <taxon>Sordariomycetes</taxon>
        <taxon>Hypocreomycetidae</taxon>
        <taxon>Hypocreales</taxon>
        <taxon>Cordycipitaceae</taxon>
        <taxon>Cordyceps</taxon>
    </lineage>
</organism>
<sequence length="174" mass="19196">MQKIKTQSHLPPPQGPFSATVSRATAIVQRTRDGKLGPDQIDRRRDGRYNRLIRIPECAEFMHDGDGKSCSGSCRVRRCRNGRGSLAEAVREACQGERMADGANETMSAEKGVCKSVRADTRREDGESMVVVMVVGSGGGWVTDMVSHGLWWDGKAVVCMGMSDSQQQMKKYRD</sequence>
<comment type="caution">
    <text evidence="1">The sequence shown here is derived from an EMBL/GenBank/DDBJ whole genome shotgun (WGS) entry which is preliminary data.</text>
</comment>
<dbReference type="EMBL" id="SPUK01000007">
    <property type="protein sequence ID" value="TQV95473.1"/>
    <property type="molecule type" value="Genomic_DNA"/>
</dbReference>
<evidence type="ECO:0000313" key="2">
    <source>
        <dbReference type="Proteomes" id="UP000315783"/>
    </source>
</evidence>
<name>A0A545V1A8_9HYPO</name>
<dbReference type="Proteomes" id="UP000315783">
    <property type="component" value="Unassembled WGS sequence"/>
</dbReference>
<dbReference type="AlphaFoldDB" id="A0A545V1A8"/>